<dbReference type="EMBL" id="CP031226">
    <property type="protein sequence ID" value="AXH59787.1"/>
    <property type="molecule type" value="Genomic_DNA"/>
</dbReference>
<dbReference type="Proteomes" id="UP000006426">
    <property type="component" value="Plasmid pmppla107"/>
</dbReference>
<organism evidence="1 2">
    <name type="scientific">Pseudomonas amygdali pv. lachrymans str. M301315</name>
    <dbReference type="NCBI Taxonomy" id="629260"/>
    <lineage>
        <taxon>Bacteria</taxon>
        <taxon>Pseudomonadati</taxon>
        <taxon>Pseudomonadota</taxon>
        <taxon>Gammaproteobacteria</taxon>
        <taxon>Pseudomonadales</taxon>
        <taxon>Pseudomonadaceae</taxon>
        <taxon>Pseudomonas</taxon>
        <taxon>Pseudomonas amygdali</taxon>
    </lineage>
</organism>
<proteinExistence type="predicted"/>
<protein>
    <submittedName>
        <fullName evidence="1">Uncharacterized protein</fullName>
    </submittedName>
</protein>
<evidence type="ECO:0000313" key="2">
    <source>
        <dbReference type="Proteomes" id="UP000006426"/>
    </source>
</evidence>
<dbReference type="GeneID" id="39474392"/>
<dbReference type="RefSeq" id="WP_005741938.1">
    <property type="nucleotide sequence ID" value="NZ_CP031226.1"/>
</dbReference>
<dbReference type="AlphaFoldDB" id="A0AAD0PW16"/>
<name>A0AAD0PW16_PSEAV</name>
<keyword evidence="1" id="KW-0614">Plasmid</keyword>
<reference evidence="1 2" key="1">
    <citation type="journal article" date="2011" name="PLoS Pathog.">
        <title>Dynamic evolution of pathogenicity revealed by sequencing and comparative genomics of 19 Pseudomonas syringae isolates.</title>
        <authorList>
            <person name="Baltrus D.A."/>
            <person name="Nishimura M.T."/>
            <person name="Romanchuk A."/>
            <person name="Chang J.H."/>
            <person name="Mukhtar M.S."/>
            <person name="Cherkis K."/>
            <person name="Roach J."/>
            <person name="Grant S.R."/>
            <person name="Jones C.D."/>
            <person name="Dangl J.L."/>
        </authorList>
    </citation>
    <scope>NUCLEOTIDE SEQUENCE [LARGE SCALE GENOMIC DNA]</scope>
    <source>
        <strain evidence="1 2">M301315</strain>
    </source>
</reference>
<sequence>MDNRTIDIVSEGREHLKAALSILFKSHTKATHFCELKLIQIPESEGGYGISGSQLKEDPAGVPTLILSSAQIKGQGQKAMFPMDLEASVANAMGWLSSIDYPKEPGIDGDCKKGWRAFTESWGHVLGSHDAIVAIQPVWAMYGK</sequence>
<gene>
    <name evidence="1" type="ORF">PLA107_031685</name>
</gene>
<accession>A0AAD0PW16</accession>
<evidence type="ECO:0000313" key="1">
    <source>
        <dbReference type="EMBL" id="AXH59787.1"/>
    </source>
</evidence>
<geneLocation type="plasmid" evidence="2">
    <name>pmppla107</name>
</geneLocation>